<evidence type="ECO:0000313" key="1">
    <source>
        <dbReference type="EMBL" id="KKM27816.1"/>
    </source>
</evidence>
<proteinExistence type="predicted"/>
<organism evidence="1">
    <name type="scientific">marine sediment metagenome</name>
    <dbReference type="NCBI Taxonomy" id="412755"/>
    <lineage>
        <taxon>unclassified sequences</taxon>
        <taxon>metagenomes</taxon>
        <taxon>ecological metagenomes</taxon>
    </lineage>
</organism>
<protein>
    <submittedName>
        <fullName evidence="1">Uncharacterized protein</fullName>
    </submittedName>
</protein>
<dbReference type="AlphaFoldDB" id="A0A0F9IJN1"/>
<comment type="caution">
    <text evidence="1">The sequence shown here is derived from an EMBL/GenBank/DDBJ whole genome shotgun (WGS) entry which is preliminary data.</text>
</comment>
<sequence>MTNKDADRIRAKQDRLLALAKSSPREYRISADYPGSPTLEQLERYVFPEWETLVDRMIRYLTEDKD</sequence>
<gene>
    <name evidence="1" type="ORF">LCGC14_1570910</name>
</gene>
<accession>A0A0F9IJN1</accession>
<dbReference type="EMBL" id="LAZR01012252">
    <property type="protein sequence ID" value="KKM27816.1"/>
    <property type="molecule type" value="Genomic_DNA"/>
</dbReference>
<reference evidence="1" key="1">
    <citation type="journal article" date="2015" name="Nature">
        <title>Complex archaea that bridge the gap between prokaryotes and eukaryotes.</title>
        <authorList>
            <person name="Spang A."/>
            <person name="Saw J.H."/>
            <person name="Jorgensen S.L."/>
            <person name="Zaremba-Niedzwiedzka K."/>
            <person name="Martijn J."/>
            <person name="Lind A.E."/>
            <person name="van Eijk R."/>
            <person name="Schleper C."/>
            <person name="Guy L."/>
            <person name="Ettema T.J."/>
        </authorList>
    </citation>
    <scope>NUCLEOTIDE SEQUENCE</scope>
</reference>
<name>A0A0F9IJN1_9ZZZZ</name>